<dbReference type="InterPro" id="IPR036653">
    <property type="entry name" value="CinA-like_C"/>
</dbReference>
<dbReference type="GO" id="GO:0000309">
    <property type="term" value="F:nicotinamide-nucleotide adenylyltransferase activity"/>
    <property type="evidence" value="ECO:0007669"/>
    <property type="project" value="TreeGrafter"/>
</dbReference>
<protein>
    <recommendedName>
        <fullName evidence="5">Cytidyltransferase-like domain-containing protein</fullName>
    </recommendedName>
</protein>
<comment type="caution">
    <text evidence="3">The sequence shown here is derived from an EMBL/GenBank/DDBJ whole genome shotgun (WGS) entry which is preliminary data.</text>
</comment>
<dbReference type="InterPro" id="IPR004821">
    <property type="entry name" value="Cyt_trans-like"/>
</dbReference>
<organism evidence="3 4">
    <name type="scientific">Achlya hypogyna</name>
    <name type="common">Oomycete</name>
    <name type="synonym">Protoachlya hypogyna</name>
    <dbReference type="NCBI Taxonomy" id="1202772"/>
    <lineage>
        <taxon>Eukaryota</taxon>
        <taxon>Sar</taxon>
        <taxon>Stramenopiles</taxon>
        <taxon>Oomycota</taxon>
        <taxon>Saprolegniomycetes</taxon>
        <taxon>Saprolegniales</taxon>
        <taxon>Achlyaceae</taxon>
        <taxon>Achlya</taxon>
    </lineage>
</organism>
<evidence type="ECO:0008006" key="5">
    <source>
        <dbReference type="Google" id="ProtNLM"/>
    </source>
</evidence>
<evidence type="ECO:0000313" key="3">
    <source>
        <dbReference type="EMBL" id="OQR94267.1"/>
    </source>
</evidence>
<name>A0A1V9Z8N7_ACHHY</name>
<accession>A0A1V9Z8N7</accession>
<dbReference type="Proteomes" id="UP000243579">
    <property type="component" value="Unassembled WGS sequence"/>
</dbReference>
<dbReference type="GO" id="GO:0005737">
    <property type="term" value="C:cytoplasm"/>
    <property type="evidence" value="ECO:0007669"/>
    <property type="project" value="TreeGrafter"/>
</dbReference>
<evidence type="ECO:0000259" key="2">
    <source>
        <dbReference type="Pfam" id="PF02464"/>
    </source>
</evidence>
<dbReference type="InterPro" id="IPR014729">
    <property type="entry name" value="Rossmann-like_a/b/a_fold"/>
</dbReference>
<dbReference type="SUPFAM" id="SSF142433">
    <property type="entry name" value="CinA-like"/>
    <property type="match status" value="1"/>
</dbReference>
<dbReference type="AlphaFoldDB" id="A0A1V9Z8N7"/>
<dbReference type="Pfam" id="PF01467">
    <property type="entry name" value="CTP_transf_like"/>
    <property type="match status" value="1"/>
</dbReference>
<dbReference type="PANTHER" id="PTHR31285">
    <property type="entry name" value="NICOTINAMIDE MONONUCLEOTIDE ADENYLYLTRANSFERASE"/>
    <property type="match status" value="1"/>
</dbReference>
<evidence type="ECO:0000313" key="4">
    <source>
        <dbReference type="Proteomes" id="UP000243579"/>
    </source>
</evidence>
<dbReference type="PANTHER" id="PTHR31285:SF0">
    <property type="entry name" value="NICOTINAMIDE MONONUCLEOTIDE ADENYLYLTRANSFERASE"/>
    <property type="match status" value="1"/>
</dbReference>
<dbReference type="GO" id="GO:0016887">
    <property type="term" value="F:ATP hydrolysis activity"/>
    <property type="evidence" value="ECO:0007669"/>
    <property type="project" value="TreeGrafter"/>
</dbReference>
<feature type="domain" description="Cytidyltransferase-like" evidence="1">
    <location>
        <begin position="233"/>
        <end position="404"/>
    </location>
</feature>
<evidence type="ECO:0000259" key="1">
    <source>
        <dbReference type="Pfam" id="PF01467"/>
    </source>
</evidence>
<dbReference type="EMBL" id="JNBR01000367">
    <property type="protein sequence ID" value="OQR94267.1"/>
    <property type="molecule type" value="Genomic_DNA"/>
</dbReference>
<feature type="domain" description="CinA C-terminal" evidence="2">
    <location>
        <begin position="17"/>
        <end position="91"/>
    </location>
</feature>
<dbReference type="Gene3D" id="3.40.50.620">
    <property type="entry name" value="HUPs"/>
    <property type="match status" value="1"/>
</dbReference>
<dbReference type="OrthoDB" id="5591297at2759"/>
<proteinExistence type="predicted"/>
<dbReference type="Pfam" id="PF02464">
    <property type="entry name" value="CinA"/>
    <property type="match status" value="1"/>
</dbReference>
<keyword evidence="4" id="KW-1185">Reference proteome</keyword>
<sequence length="410" mass="42912">MAAASIVRAALQQVYASKRVQCVVSLSGGGGSAVGEILGTAGASSTLLEVLVPYHRQSMVDYLHVPAPELEAMGFSSKDVAELMGKRALEHGRRLVPLAEAASCIGIGCAAAIVSAEPRRGSHRAFLSLHTADSVHNFKLEMEKGARSRKEEDECVGHLIVLALAKAAGLEADIQASLRQLCTVHAGDALTEDSSPPTTSTFLVPDGPTSTVAYLSTSTAPLKDMPWHRLLVIPGSFNPMHAGHTELAATARATLAATEAAPRDILFELSVKNADKGTVGMAALQARVTDIVSTHGASVVLSNASLFLEKAALFPKCAFVIGADTAVRLLDVKYYGGDVAGLFAALATIAARECSFVVAGRDVGGVFVSAEDVVAQVPAPFRSIFVPLSESQFRKDISSTQLRAQPKSVL</sequence>
<reference evidence="3 4" key="1">
    <citation type="journal article" date="2014" name="Genome Biol. Evol.">
        <title>The secreted proteins of Achlya hypogyna and Thraustotheca clavata identify the ancestral oomycete secretome and reveal gene acquisitions by horizontal gene transfer.</title>
        <authorList>
            <person name="Misner I."/>
            <person name="Blouin N."/>
            <person name="Leonard G."/>
            <person name="Richards T.A."/>
            <person name="Lane C.E."/>
        </authorList>
    </citation>
    <scope>NUCLEOTIDE SEQUENCE [LARGE SCALE GENOMIC DNA]</scope>
    <source>
        <strain evidence="3 4">ATCC 48635</strain>
    </source>
</reference>
<dbReference type="SUPFAM" id="SSF52374">
    <property type="entry name" value="Nucleotidylyl transferase"/>
    <property type="match status" value="1"/>
</dbReference>
<gene>
    <name evidence="3" type="ORF">ACHHYP_01580</name>
</gene>
<dbReference type="InterPro" id="IPR008136">
    <property type="entry name" value="CinA_C"/>
</dbReference>
<dbReference type="GO" id="GO:0005634">
    <property type="term" value="C:nucleus"/>
    <property type="evidence" value="ECO:0007669"/>
    <property type="project" value="TreeGrafter"/>
</dbReference>
<dbReference type="Gene3D" id="3.90.950.20">
    <property type="entry name" value="CinA-like"/>
    <property type="match status" value="1"/>
</dbReference>